<organism evidence="2 3">
    <name type="scientific">Enterococcus columbae DSM 7374 = ATCC 51263</name>
    <dbReference type="NCBI Taxonomy" id="1121865"/>
    <lineage>
        <taxon>Bacteria</taxon>
        <taxon>Bacillati</taxon>
        <taxon>Bacillota</taxon>
        <taxon>Bacilli</taxon>
        <taxon>Lactobacillales</taxon>
        <taxon>Enterococcaceae</taxon>
        <taxon>Enterococcus</taxon>
    </lineage>
</organism>
<evidence type="ECO:0000256" key="1">
    <source>
        <dbReference type="SAM" id="MobiDB-lite"/>
    </source>
</evidence>
<dbReference type="AlphaFoldDB" id="S0KMG6"/>
<accession>S0KMG6</accession>
<name>S0KMG6_9ENTE</name>
<dbReference type="RefSeq" id="WP_016183728.1">
    <property type="nucleotide sequence ID" value="NZ_JXKI01000005.1"/>
</dbReference>
<protein>
    <submittedName>
        <fullName evidence="2">Uncharacterized protein</fullName>
    </submittedName>
</protein>
<dbReference type="PATRIC" id="fig|1121865.3.peg.1557"/>
<comment type="caution">
    <text evidence="2">The sequence shown here is derived from an EMBL/GenBank/DDBJ whole genome shotgun (WGS) entry which is preliminary data.</text>
</comment>
<dbReference type="eggNOG" id="ENOG50337QZ">
    <property type="taxonomic scope" value="Bacteria"/>
</dbReference>
<dbReference type="STRING" id="1121865.OMW_01615"/>
<dbReference type="EMBL" id="ASWJ01000005">
    <property type="protein sequence ID" value="EOW84099.1"/>
    <property type="molecule type" value="Genomic_DNA"/>
</dbReference>
<gene>
    <name evidence="2" type="ORF">I568_01258</name>
</gene>
<sequence length="114" mass="12877">MSLFSRWFKKNKKKATSTDEKPVTTPLKQVDYLALPTYTLVTDEEEKRRVSLIASALAADSHPNSQFVVKHIYQVNPAISTISIIAASLAAEQYPESKWKIKAIYEKVSEEKSC</sequence>
<evidence type="ECO:0000313" key="3">
    <source>
        <dbReference type="Proteomes" id="UP000014113"/>
    </source>
</evidence>
<feature type="region of interest" description="Disordered" evidence="1">
    <location>
        <begin position="1"/>
        <end position="21"/>
    </location>
</feature>
<proteinExistence type="predicted"/>
<keyword evidence="3" id="KW-1185">Reference proteome</keyword>
<dbReference type="OrthoDB" id="2222210at2"/>
<reference evidence="2 3" key="1">
    <citation type="submission" date="2013-03" db="EMBL/GenBank/DDBJ databases">
        <title>The Genome Sequence of Enterococcus columbae ATCC_51263 (PacBio/Illumina hybrid assembly).</title>
        <authorList>
            <consortium name="The Broad Institute Genomics Platform"/>
            <consortium name="The Broad Institute Genome Sequencing Center for Infectious Disease"/>
            <person name="Earl A."/>
            <person name="Russ C."/>
            <person name="Gilmore M."/>
            <person name="Surin D."/>
            <person name="Walker B."/>
            <person name="Young S."/>
            <person name="Zeng Q."/>
            <person name="Gargeya S."/>
            <person name="Fitzgerald M."/>
            <person name="Haas B."/>
            <person name="Abouelleil A."/>
            <person name="Allen A.W."/>
            <person name="Alvarado L."/>
            <person name="Arachchi H.M."/>
            <person name="Berlin A.M."/>
            <person name="Chapman S.B."/>
            <person name="Gainer-Dewar J."/>
            <person name="Goldberg J."/>
            <person name="Griggs A."/>
            <person name="Gujja S."/>
            <person name="Hansen M."/>
            <person name="Howarth C."/>
            <person name="Imamovic A."/>
            <person name="Ireland A."/>
            <person name="Larimer J."/>
            <person name="McCowan C."/>
            <person name="Murphy C."/>
            <person name="Pearson M."/>
            <person name="Poon T.W."/>
            <person name="Priest M."/>
            <person name="Roberts A."/>
            <person name="Saif S."/>
            <person name="Shea T."/>
            <person name="Sisk P."/>
            <person name="Sykes S."/>
            <person name="Wortman J."/>
            <person name="Nusbaum C."/>
            <person name="Birren B."/>
        </authorList>
    </citation>
    <scope>NUCLEOTIDE SEQUENCE [LARGE SCALE GENOMIC DNA]</scope>
    <source>
        <strain evidence="2 3">ATCC 51263</strain>
    </source>
</reference>
<dbReference type="Proteomes" id="UP000014113">
    <property type="component" value="Unassembled WGS sequence"/>
</dbReference>
<evidence type="ECO:0000313" key="2">
    <source>
        <dbReference type="EMBL" id="EOW84099.1"/>
    </source>
</evidence>